<keyword evidence="8" id="KW-0812">Transmembrane</keyword>
<evidence type="ECO:0000256" key="2">
    <source>
        <dbReference type="ARBA" id="ARBA00010687"/>
    </source>
</evidence>
<dbReference type="NCBIfam" id="NF047446">
    <property type="entry name" value="barrel_OmpL47"/>
    <property type="match status" value="1"/>
</dbReference>
<evidence type="ECO:0000256" key="8">
    <source>
        <dbReference type="SAM" id="Phobius"/>
    </source>
</evidence>
<dbReference type="InterPro" id="IPR017853">
    <property type="entry name" value="GH"/>
</dbReference>
<feature type="region of interest" description="Disordered" evidence="7">
    <location>
        <begin position="769"/>
        <end position="793"/>
    </location>
</feature>
<name>A0A2P8GZD6_9MICO</name>
<dbReference type="EMBL" id="PYAU01000001">
    <property type="protein sequence ID" value="PSL39317.1"/>
    <property type="molecule type" value="Genomic_DNA"/>
</dbReference>
<reference evidence="9 10" key="1">
    <citation type="submission" date="2018-03" db="EMBL/GenBank/DDBJ databases">
        <title>Genomic Encyclopedia of Archaeal and Bacterial Type Strains, Phase II (KMG-II): from individual species to whole genera.</title>
        <authorList>
            <person name="Goeker M."/>
        </authorList>
    </citation>
    <scope>NUCLEOTIDE SEQUENCE [LARGE SCALE GENOMIC DNA]</scope>
    <source>
        <strain evidence="9 10">DSM 21548</strain>
    </source>
</reference>
<evidence type="ECO:0000313" key="9">
    <source>
        <dbReference type="EMBL" id="PSL39317.1"/>
    </source>
</evidence>
<dbReference type="GO" id="GO:0015926">
    <property type="term" value="F:glucosidase activity"/>
    <property type="evidence" value="ECO:0007669"/>
    <property type="project" value="InterPro"/>
</dbReference>
<feature type="transmembrane region" description="Helical" evidence="8">
    <location>
        <begin position="45"/>
        <end position="63"/>
    </location>
</feature>
<dbReference type="InterPro" id="IPR011683">
    <property type="entry name" value="Glyco_hydro_53"/>
</dbReference>
<dbReference type="Pfam" id="PF07745">
    <property type="entry name" value="Glyco_hydro_53"/>
    <property type="match status" value="1"/>
</dbReference>
<evidence type="ECO:0000256" key="4">
    <source>
        <dbReference type="ARBA" id="ARBA00022801"/>
    </source>
</evidence>
<feature type="transmembrane region" description="Helical" evidence="8">
    <location>
        <begin position="802"/>
        <end position="823"/>
    </location>
</feature>
<evidence type="ECO:0000256" key="6">
    <source>
        <dbReference type="RuleBase" id="RU361192"/>
    </source>
</evidence>
<dbReference type="Gene3D" id="2.60.40.10">
    <property type="entry name" value="Immunoglobulins"/>
    <property type="match status" value="1"/>
</dbReference>
<feature type="compositionally biased region" description="Low complexity" evidence="7">
    <location>
        <begin position="773"/>
        <end position="793"/>
    </location>
</feature>
<dbReference type="InterPro" id="IPR013783">
    <property type="entry name" value="Ig-like_fold"/>
</dbReference>
<evidence type="ECO:0000256" key="5">
    <source>
        <dbReference type="ARBA" id="ARBA00023295"/>
    </source>
</evidence>
<gene>
    <name evidence="9" type="ORF">CLV49_2951</name>
</gene>
<proteinExistence type="inferred from homology"/>
<keyword evidence="5 6" id="KW-0326">Glycosidase</keyword>
<keyword evidence="8" id="KW-0472">Membrane</keyword>
<dbReference type="GO" id="GO:0045490">
    <property type="term" value="P:pectin catabolic process"/>
    <property type="evidence" value="ECO:0007669"/>
    <property type="project" value="TreeGrafter"/>
</dbReference>
<dbReference type="SUPFAM" id="SSF51445">
    <property type="entry name" value="(Trans)glycosidases"/>
    <property type="match status" value="1"/>
</dbReference>
<protein>
    <recommendedName>
        <fullName evidence="3 6">Arabinogalactan endo-beta-1,4-galactanase</fullName>
        <ecNumber evidence="3 6">3.2.1.89</ecNumber>
    </recommendedName>
</protein>
<dbReference type="PANTHER" id="PTHR34983">
    <property type="entry name" value="ARABINOGALACTAN ENDO-BETA-1,4-GALACTANASE A"/>
    <property type="match status" value="1"/>
</dbReference>
<evidence type="ECO:0000256" key="1">
    <source>
        <dbReference type="ARBA" id="ARBA00001695"/>
    </source>
</evidence>
<dbReference type="Proteomes" id="UP000241203">
    <property type="component" value="Unassembled WGS sequence"/>
</dbReference>
<sequence length="836" mass="84439">MAGTRFTHDRTAFVKEDDIMTEPLIAPRGHTAAARVRASGRRRTVAVFSAAGVALLALGPLTASPAAAATGVLANPGFESGLDGWTSDGPEGAAKTETGGTSGLRLTHWLESEGSVATTQTVSGLADGWWTFGVDVTSGGGLASSAITTSGCGLDGETTVPSTESDGAWLRLEVSAYVSGGSCTVGLRTAGPAGSWASIDGATLEAGRSERTLRGADLSNVAKNEDRGATYADADGNAVDPIDALAGAGANVGRLKVWVDPADGYNDTDDVVASARRIVDAGMELLVDFHYSDRWTDPGAQGMPSAWVGLDAAAVTERVSEHTTEVLESLAAVGITADYVQVGNEINPGMLWPLGQTWDVDPTDDVSEPQWDALAGFLTAGAEAVKAVDPDTQVILHLTNINNGIDGLTWWFDEVVARDVPFDLIGLSYYGYWHGSLADLQGAVSTLSERYDRDVLVVETAYPWTLDDQPGLGWENVIDLESELVAGYPATPEGQAANLRAVQDVVASAPGGRGLGVVYWEPAWTAVEGNGWDPEDPASGNAWENQAVFDHDGRMLPAAAQFGETAYTVSAAPSVSLVGEAGVDGWFRSAVSVSAAISLPGLAVDAPLELSIDGGPAVPASDATVVDEDGEHSADAGVAAPGLVAVTRDAASAGAPLAPAPSLGEAVPAGPAADVAALAASTTTFGVDRTAPSVTATLDAEGARVTVGADDGLSGIATVEYAVDGGAAASYTGPIDVSALAAAGGGTITASATDRAGNVTESTVAVPAAIGTAPSDPDGSDDPSVSAPDDASAPDGLAVTGASGAALLSLIAAALLAIGVLGIGSRVLRRRRSADS</sequence>
<accession>A0A2P8GZD6</accession>
<dbReference type="GO" id="GO:0031218">
    <property type="term" value="F:arabinogalactan endo-1,4-beta-galactosidase activity"/>
    <property type="evidence" value="ECO:0007669"/>
    <property type="project" value="UniProtKB-EC"/>
</dbReference>
<evidence type="ECO:0000313" key="10">
    <source>
        <dbReference type="Proteomes" id="UP000241203"/>
    </source>
</evidence>
<comment type="similarity">
    <text evidence="2 6">Belongs to the glycosyl hydrolase 53 family.</text>
</comment>
<feature type="region of interest" description="Disordered" evidence="7">
    <location>
        <begin position="82"/>
        <end position="101"/>
    </location>
</feature>
<keyword evidence="8" id="KW-1133">Transmembrane helix</keyword>
<dbReference type="Gene3D" id="3.20.20.80">
    <property type="entry name" value="Glycosidases"/>
    <property type="match status" value="1"/>
</dbReference>
<dbReference type="AlphaFoldDB" id="A0A2P8GZD6"/>
<dbReference type="PANTHER" id="PTHR34983:SF1">
    <property type="entry name" value="ARABINOGALACTAN ENDO-BETA-1,4-GALACTANASE A"/>
    <property type="match status" value="1"/>
</dbReference>
<comment type="catalytic activity">
    <reaction evidence="1 6">
        <text>The enzyme specifically hydrolyzes (1-&gt;4)-beta-D-galactosidic linkages in type I arabinogalactans.</text>
        <dbReference type="EC" id="3.2.1.89"/>
    </reaction>
</comment>
<organism evidence="9 10">
    <name type="scientific">Labedella gwakjiensis</name>
    <dbReference type="NCBI Taxonomy" id="390269"/>
    <lineage>
        <taxon>Bacteria</taxon>
        <taxon>Bacillati</taxon>
        <taxon>Actinomycetota</taxon>
        <taxon>Actinomycetes</taxon>
        <taxon>Micrococcales</taxon>
        <taxon>Microbacteriaceae</taxon>
        <taxon>Labedella</taxon>
    </lineage>
</organism>
<keyword evidence="4 6" id="KW-0378">Hydrolase</keyword>
<evidence type="ECO:0000256" key="3">
    <source>
        <dbReference type="ARBA" id="ARBA00012556"/>
    </source>
</evidence>
<dbReference type="EC" id="3.2.1.89" evidence="3 6"/>
<dbReference type="InterPro" id="IPR058094">
    <property type="entry name" value="Ig-like_OmpL47-like"/>
</dbReference>
<dbReference type="Gene3D" id="2.60.120.260">
    <property type="entry name" value="Galactose-binding domain-like"/>
    <property type="match status" value="1"/>
</dbReference>
<comment type="caution">
    <text evidence="9">The sequence shown here is derived from an EMBL/GenBank/DDBJ whole genome shotgun (WGS) entry which is preliminary data.</text>
</comment>
<evidence type="ECO:0000256" key="7">
    <source>
        <dbReference type="SAM" id="MobiDB-lite"/>
    </source>
</evidence>